<dbReference type="SUPFAM" id="SSF52799">
    <property type="entry name" value="(Phosphotyrosine protein) phosphatases II"/>
    <property type="match status" value="1"/>
</dbReference>
<sequence length="334" mass="38836">MLVPPANFGIAEEGIYRCSKIETLNLSFLETLNLRTVIFVGGQEPSKFFQEFFERCYVQWFVVRTANVSSNMAPVNASALKTSQDEKSIKTSNALVSDSYELSDNDDLMILKSYSLKRTFELLLNTSNHNTILVDKTSIVVGILRKLQKWNIVSIINEYRLFATKNANYFAETLLEMINVRIVQEEEEKLGLQHLEDLQIDETRQTGDLRGCSNWEVVHESDLNEPPRIPAHLLRILEAVRKDNKELDATIDLEVPLMAKSQSDLGIFGNRYRLAFNKKERADYDFYRGGKHNIITFHLPRDPLLPRWFIRQRDLWENENAKEHHNFYKESIFV</sequence>
<dbReference type="GO" id="GO:0016791">
    <property type="term" value="F:phosphatase activity"/>
    <property type="evidence" value="ECO:0007669"/>
    <property type="project" value="TreeGrafter"/>
</dbReference>
<name>A0A0C7MML9_9SACH</name>
<reference evidence="1 2" key="1">
    <citation type="submission" date="2014-12" db="EMBL/GenBank/DDBJ databases">
        <authorList>
            <person name="Neuveglise Cecile"/>
        </authorList>
    </citation>
    <scope>NUCLEOTIDE SEQUENCE [LARGE SCALE GENOMIC DNA]</scope>
    <source>
        <strain evidence="1 2">CBS 12615</strain>
    </source>
</reference>
<dbReference type="Proteomes" id="UP000054304">
    <property type="component" value="Unassembled WGS sequence"/>
</dbReference>
<dbReference type="PANTHER" id="PTHR31126:SF70">
    <property type="entry name" value="PROTEIN OCA4"/>
    <property type="match status" value="1"/>
</dbReference>
<evidence type="ECO:0000313" key="1">
    <source>
        <dbReference type="EMBL" id="CEP61075.1"/>
    </source>
</evidence>
<dbReference type="EMBL" id="LN736361">
    <property type="protein sequence ID" value="CEP61075.1"/>
    <property type="molecule type" value="Genomic_DNA"/>
</dbReference>
<accession>A0A0C7MML9</accession>
<dbReference type="PANTHER" id="PTHR31126">
    <property type="entry name" value="TYROSINE-PROTEIN PHOSPHATASE"/>
    <property type="match status" value="1"/>
</dbReference>
<dbReference type="GeneID" id="34684489"/>
<proteinExistence type="predicted"/>
<dbReference type="Gene3D" id="3.90.190.10">
    <property type="entry name" value="Protein tyrosine phosphatase superfamily"/>
    <property type="match status" value="1"/>
</dbReference>
<protein>
    <submittedName>
        <fullName evidence="1">LALA0S02e06172g1_1</fullName>
    </submittedName>
</protein>
<dbReference type="STRING" id="1245769.A0A0C7MML9"/>
<organism evidence="1 2">
    <name type="scientific">Lachancea lanzarotensis</name>
    <dbReference type="NCBI Taxonomy" id="1245769"/>
    <lineage>
        <taxon>Eukaryota</taxon>
        <taxon>Fungi</taxon>
        <taxon>Dikarya</taxon>
        <taxon>Ascomycota</taxon>
        <taxon>Saccharomycotina</taxon>
        <taxon>Saccharomycetes</taxon>
        <taxon>Saccharomycetales</taxon>
        <taxon>Saccharomycetaceae</taxon>
        <taxon>Lachancea</taxon>
    </lineage>
</organism>
<keyword evidence="2" id="KW-1185">Reference proteome</keyword>
<dbReference type="AlphaFoldDB" id="A0A0C7MML9"/>
<dbReference type="CDD" id="cd17662">
    <property type="entry name" value="PFA-DSP_Oca4"/>
    <property type="match status" value="1"/>
</dbReference>
<dbReference type="OrthoDB" id="6375174at2759"/>
<gene>
    <name evidence="1" type="ORF">LALA0_S02e06172g</name>
</gene>
<dbReference type="InterPro" id="IPR029021">
    <property type="entry name" value="Prot-tyrosine_phosphatase-like"/>
</dbReference>
<dbReference type="InterPro" id="IPR004861">
    <property type="entry name" value="Siw14-like"/>
</dbReference>
<dbReference type="RefSeq" id="XP_022627311.1">
    <property type="nucleotide sequence ID" value="XM_022773823.1"/>
</dbReference>
<evidence type="ECO:0000313" key="2">
    <source>
        <dbReference type="Proteomes" id="UP000054304"/>
    </source>
</evidence>
<dbReference type="HOGENOM" id="CLU_036633_0_0_1"/>
<dbReference type="Pfam" id="PF03162">
    <property type="entry name" value="Y_phosphatase2"/>
    <property type="match status" value="1"/>
</dbReference>